<feature type="signal peptide" evidence="1">
    <location>
        <begin position="1"/>
        <end position="18"/>
    </location>
</feature>
<dbReference type="InterPro" id="IPR054293">
    <property type="entry name" value="DUF7029"/>
</dbReference>
<reference evidence="3 4" key="1">
    <citation type="journal article" date="2013" name="MBio">
        <title>Genome sequencing of the plant pathogen Taphrina deformans, the causal agent of peach leaf curl.</title>
        <authorList>
            <person name="Cisse O.H."/>
            <person name="Almeida J.M.G.C.F."/>
            <person name="Fonseca A."/>
            <person name="Kumar A.A."/>
            <person name="Salojaervi J."/>
            <person name="Overmyer K."/>
            <person name="Hauser P.M."/>
            <person name="Pagni M."/>
        </authorList>
    </citation>
    <scope>NUCLEOTIDE SEQUENCE [LARGE SCALE GENOMIC DNA]</scope>
    <source>
        <strain evidence="4">PYCC 5710 / ATCC 11124 / CBS 356.35 / IMI 108563 / JCM 9778 / NBRC 8474</strain>
    </source>
</reference>
<dbReference type="STRING" id="1097556.R4X8Q8"/>
<evidence type="ECO:0000313" key="3">
    <source>
        <dbReference type="EMBL" id="CCG82023.1"/>
    </source>
</evidence>
<feature type="domain" description="Apple" evidence="2">
    <location>
        <begin position="979"/>
        <end position="1070"/>
    </location>
</feature>
<dbReference type="Proteomes" id="UP000013776">
    <property type="component" value="Unassembled WGS sequence"/>
</dbReference>
<evidence type="ECO:0000256" key="1">
    <source>
        <dbReference type="SAM" id="SignalP"/>
    </source>
</evidence>
<gene>
    <name evidence="3" type="ORF">TAPDE_001940</name>
</gene>
<evidence type="ECO:0000259" key="2">
    <source>
        <dbReference type="PROSITE" id="PS50948"/>
    </source>
</evidence>
<keyword evidence="1" id="KW-0732">Signal</keyword>
<keyword evidence="4" id="KW-1185">Reference proteome</keyword>
<evidence type="ECO:0000313" key="4">
    <source>
        <dbReference type="Proteomes" id="UP000013776"/>
    </source>
</evidence>
<feature type="chain" id="PRO_5004381361" description="Apple domain-containing protein" evidence="1">
    <location>
        <begin position="19"/>
        <end position="1247"/>
    </location>
</feature>
<sequence>MLVSTFALLGALIGQASSLCSRHRNGSLVGNYSVAYNWTATPQVNRTCPGLRDVTLTTSSRNSATSISSFPLPASADGTESTAKQLIPVANPAIDASSLSHLIPSDVAVLNYAEPATSGKYAAQIEFAMTFQQVTLENSAYVSSVTKSGNTLLVVFTSIQAFDAVQYWPSSGLVLITNSPGLNMPNERGLYITLSTAWNAAALTVMVQVKGTSWKEIATTMTISYGEVVSGDFTPAPVTTTVTSYYTVSSSRTSAVLVTTYTPIAIAYSTTVANALTGQPQTSYPTTSTTTHELSGNASYASNLAVTQAPSLTTSGLSTQTIPASSLSATTSAILSPVAITTAGVLNAAQEAAKSSILARLSYDSTGEIAAPTMTAIAQVQSIDVEAQLKDSVLQAANQAKLTGAGLLSPDALLATSEDALVGNAAQAYAITSDMKITEVFPSGIDTLTDSGNTKRAVYTPTSQSEAVKRGLFGDILNSFNDLLTSDLITAMCETCDDIKTLEDGYNSAVALYDITHPKSQPPPLNKWDTTQQLYTKIGYPAGGLVQGDSGSGKLICTNCGIEVSSLVIQGTIVVVIATSSIITAVVQVTMNSVSNLVFDMETTGAATGSFDSTLSTTVIESLSVSNVFTITPSFIWGIGASWHTDMATSFTAGASLTLTDAAASLDLSTSKVGKSDNWQPSTAVTYPSISVPGNIVMSMYEKTMISMTLTIFGNTIQNAAILTVQNNLAFTASVDSTNTKRSEDVATSHLAKRSFWSNIIKGITSAQSTLAAIAAAARAVSSAPFSGMSPVSLFSQNYPFGSRCFALPNNVTCGTTISTGTFLSSAPKSTFQDCATWCESWGSASCAAFAFDSAQYQSCRLYTVVTMTAGSSTSTYAVVKAPSPAACPNDVAAGSFTHNLVNYKVSCGTSVTTGVFLASTPESSFQACASWCESYGSANCAAFYYDPSQYQSCQLYKSVTATSVSSTATYAIIQVPVCPAGVSSGEYAHNSAEYKVTCGTIVTAGEFLASAPESTFQDCATWCESYGSTSCAAFSFDTAQGQSCSLYNSVSSTAFSTTATYAVVQIPVCPAGVTAGAYAYNSADYQVTCGTTVTTGNFVASAPKSTFQDCATWCESWGAASCAAFSFDPAQGQSCTLYSSVSVTTYSSTATYAVVKVPICPTGYSAGSFAQGGASFKMLCGTSMASSDWIGSAHFDSISGCIDWANTYGTYCAALTYDFSTYQNCNLYHTIGTTASSNTLTTVQRV</sequence>
<dbReference type="EMBL" id="CAHR02000067">
    <property type="protein sequence ID" value="CCG82023.1"/>
    <property type="molecule type" value="Genomic_DNA"/>
</dbReference>
<comment type="caution">
    <text evidence="3">The sequence shown here is derived from an EMBL/GenBank/DDBJ whole genome shotgun (WGS) entry which is preliminary data.</text>
</comment>
<dbReference type="eggNOG" id="ENOG502SR1G">
    <property type="taxonomic scope" value="Eukaryota"/>
</dbReference>
<dbReference type="OrthoDB" id="3946768at2759"/>
<dbReference type="VEuPathDB" id="FungiDB:TAPDE_001940"/>
<dbReference type="PROSITE" id="PS50948">
    <property type="entry name" value="PAN"/>
    <property type="match status" value="1"/>
</dbReference>
<protein>
    <recommendedName>
        <fullName evidence="2">Apple domain-containing protein</fullName>
    </recommendedName>
</protein>
<organism evidence="3 4">
    <name type="scientific">Taphrina deformans (strain PYCC 5710 / ATCC 11124 / CBS 356.35 / IMI 108563 / JCM 9778 / NBRC 8474)</name>
    <name type="common">Peach leaf curl fungus</name>
    <name type="synonym">Lalaria deformans</name>
    <dbReference type="NCBI Taxonomy" id="1097556"/>
    <lineage>
        <taxon>Eukaryota</taxon>
        <taxon>Fungi</taxon>
        <taxon>Dikarya</taxon>
        <taxon>Ascomycota</taxon>
        <taxon>Taphrinomycotina</taxon>
        <taxon>Taphrinomycetes</taxon>
        <taxon>Taphrinales</taxon>
        <taxon>Taphrinaceae</taxon>
        <taxon>Taphrina</taxon>
    </lineage>
</organism>
<proteinExistence type="predicted"/>
<dbReference type="AlphaFoldDB" id="R4X8Q8"/>
<dbReference type="InterPro" id="IPR003609">
    <property type="entry name" value="Pan_app"/>
</dbReference>
<accession>R4X8Q8</accession>
<name>R4X8Q8_TAPDE</name>
<dbReference type="Pfam" id="PF22974">
    <property type="entry name" value="DUF7029"/>
    <property type="match status" value="1"/>
</dbReference>